<dbReference type="EMBL" id="BLAL01000218">
    <property type="protein sequence ID" value="GES92842.1"/>
    <property type="molecule type" value="Genomic_DNA"/>
</dbReference>
<organism evidence="3 4">
    <name type="scientific">Rhizophagus clarus</name>
    <dbReference type="NCBI Taxonomy" id="94130"/>
    <lineage>
        <taxon>Eukaryota</taxon>
        <taxon>Fungi</taxon>
        <taxon>Fungi incertae sedis</taxon>
        <taxon>Mucoromycota</taxon>
        <taxon>Glomeromycotina</taxon>
        <taxon>Glomeromycetes</taxon>
        <taxon>Glomerales</taxon>
        <taxon>Glomeraceae</taxon>
        <taxon>Rhizophagus</taxon>
    </lineage>
</organism>
<feature type="region of interest" description="Disordered" evidence="1">
    <location>
        <begin position="478"/>
        <end position="505"/>
    </location>
</feature>
<keyword evidence="3" id="KW-0808">Transferase</keyword>
<sequence length="505" mass="59467">MSNIRKELVHVALNRARAITNHDGGVVNSYKSQKQTILDDESLTKDEKLYAINNILDIIFDYAKVSTNQGTKRICEYCQKECLATLYCEYCIRNYITAKFSSWTSENVDIDNLIQNCQMETYSPDNIGEWIPYNKLQNVKYLTEGGCSKIYTADWTDGPYDKWNNKERQLIRYGTYKVALKKLEYIENTNRNWFDECKYHLIINNKWGNLTKCYGLTKDPSDGSYMLVMMKMDNSLREYLQNHCTLTWKERLKIINSTIDIAMLMWEISSGQPPFINFEHDYDLALKIINGMRPKVMPGTPLRYKKLMEQCWDANPEERPDIWYLRYEILEMLKLYYQNESNEQQSNDLRMTNDYIDSSSVNSLVRKFSKVYVFENFPEPRNATKEEQKVYHSVQQNLSIPNKIEDIISRQTKHQIGLNDSSVINNEAKSKSKRIYFDDDDNEEVNKNVKSKKIKLSNNKEFQYIQKSYTTNDVSGFHMEDDEITNNPNLHSEDQESLEIPEEGF</sequence>
<dbReference type="OrthoDB" id="339325at2759"/>
<name>A0A8H3QVC6_9GLOM</name>
<dbReference type="InterPro" id="IPR011009">
    <property type="entry name" value="Kinase-like_dom_sf"/>
</dbReference>
<feature type="domain" description="Serine-threonine/tyrosine-protein kinase catalytic" evidence="2">
    <location>
        <begin position="263"/>
        <end position="325"/>
    </location>
</feature>
<evidence type="ECO:0000259" key="2">
    <source>
        <dbReference type="Pfam" id="PF07714"/>
    </source>
</evidence>
<gene>
    <name evidence="3" type="ORF">RCL2_001960000</name>
</gene>
<evidence type="ECO:0000313" key="3">
    <source>
        <dbReference type="EMBL" id="GES92842.1"/>
    </source>
</evidence>
<dbReference type="InterPro" id="IPR001245">
    <property type="entry name" value="Ser-Thr/Tyr_kinase_cat_dom"/>
</dbReference>
<dbReference type="SUPFAM" id="SSF56112">
    <property type="entry name" value="Protein kinase-like (PK-like)"/>
    <property type="match status" value="1"/>
</dbReference>
<accession>A0A8H3QVC6</accession>
<dbReference type="AlphaFoldDB" id="A0A8H3QVC6"/>
<protein>
    <submittedName>
        <fullName evidence="3">Kinase-like domain-containing protein</fullName>
    </submittedName>
</protein>
<dbReference type="Pfam" id="PF07714">
    <property type="entry name" value="PK_Tyr_Ser-Thr"/>
    <property type="match status" value="1"/>
</dbReference>
<reference evidence="3" key="1">
    <citation type="submission" date="2019-10" db="EMBL/GenBank/DDBJ databases">
        <title>Conservation and host-specific expression of non-tandemly repeated heterogenous ribosome RNA gene in arbuscular mycorrhizal fungi.</title>
        <authorList>
            <person name="Maeda T."/>
            <person name="Kobayashi Y."/>
            <person name="Nakagawa T."/>
            <person name="Ezawa T."/>
            <person name="Yamaguchi K."/>
            <person name="Bino T."/>
            <person name="Nishimoto Y."/>
            <person name="Shigenobu S."/>
            <person name="Kawaguchi M."/>
        </authorList>
    </citation>
    <scope>NUCLEOTIDE SEQUENCE</scope>
    <source>
        <strain evidence="3">HR1</strain>
    </source>
</reference>
<dbReference type="GO" id="GO:0004674">
    <property type="term" value="F:protein serine/threonine kinase activity"/>
    <property type="evidence" value="ECO:0007669"/>
    <property type="project" value="TreeGrafter"/>
</dbReference>
<keyword evidence="3" id="KW-0418">Kinase</keyword>
<feature type="compositionally biased region" description="Acidic residues" evidence="1">
    <location>
        <begin position="495"/>
        <end position="505"/>
    </location>
</feature>
<evidence type="ECO:0000256" key="1">
    <source>
        <dbReference type="SAM" id="MobiDB-lite"/>
    </source>
</evidence>
<dbReference type="Proteomes" id="UP000615446">
    <property type="component" value="Unassembled WGS sequence"/>
</dbReference>
<dbReference type="PANTHER" id="PTHR44329">
    <property type="entry name" value="SERINE/THREONINE-PROTEIN KINASE TNNI3K-RELATED"/>
    <property type="match status" value="1"/>
</dbReference>
<dbReference type="InterPro" id="IPR051681">
    <property type="entry name" value="Ser/Thr_Kinases-Pseudokinases"/>
</dbReference>
<evidence type="ECO:0000313" key="4">
    <source>
        <dbReference type="Proteomes" id="UP000615446"/>
    </source>
</evidence>
<dbReference type="Gene3D" id="1.10.510.10">
    <property type="entry name" value="Transferase(Phosphotransferase) domain 1"/>
    <property type="match status" value="2"/>
</dbReference>
<comment type="caution">
    <text evidence="3">The sequence shown here is derived from an EMBL/GenBank/DDBJ whole genome shotgun (WGS) entry which is preliminary data.</text>
</comment>
<proteinExistence type="predicted"/>